<dbReference type="Proteomes" id="UP000179807">
    <property type="component" value="Unassembled WGS sequence"/>
</dbReference>
<dbReference type="AlphaFoldDB" id="A0A1J4JNR7"/>
<dbReference type="GeneID" id="94844365"/>
<keyword evidence="1" id="KW-0472">Membrane</keyword>
<keyword evidence="1" id="KW-0812">Transmembrane</keyword>
<keyword evidence="4" id="KW-1185">Reference proteome</keyword>
<proteinExistence type="predicted"/>
<comment type="caution">
    <text evidence="3">The sequence shown here is derived from an EMBL/GenBank/DDBJ whole genome shotgun (WGS) entry which is preliminary data.</text>
</comment>
<keyword evidence="1" id="KW-1133">Transmembrane helix</keyword>
<reference evidence="3" key="1">
    <citation type="submission" date="2016-10" db="EMBL/GenBank/DDBJ databases">
        <authorList>
            <person name="Benchimol M."/>
            <person name="Almeida L.G."/>
            <person name="Vasconcelos A.T."/>
            <person name="Perreira-Neves A."/>
            <person name="Rosa I.A."/>
            <person name="Tasca T."/>
            <person name="Bogo M.R."/>
            <person name="de Souza W."/>
        </authorList>
    </citation>
    <scope>NUCLEOTIDE SEQUENCE [LARGE SCALE GENOMIC DNA]</scope>
    <source>
        <strain evidence="3">K</strain>
    </source>
</reference>
<protein>
    <recommendedName>
        <fullName evidence="5">Auto-transporter adhesin head GIN domain-containing protein</fullName>
    </recommendedName>
</protein>
<evidence type="ECO:0008006" key="5">
    <source>
        <dbReference type="Google" id="ProtNLM"/>
    </source>
</evidence>
<dbReference type="VEuPathDB" id="TrichDB:TRFO_34442"/>
<feature type="chain" id="PRO_5013040464" description="Auto-transporter adhesin head GIN domain-containing protein" evidence="2">
    <location>
        <begin position="17"/>
        <end position="679"/>
    </location>
</feature>
<evidence type="ECO:0000313" key="4">
    <source>
        <dbReference type="Proteomes" id="UP000179807"/>
    </source>
</evidence>
<dbReference type="EMBL" id="MLAK01001020">
    <property type="protein sequence ID" value="OHS99165.1"/>
    <property type="molecule type" value="Genomic_DNA"/>
</dbReference>
<sequence length="679" mass="75588">MFFFFVCGIYCGITINIDLPVQYYGDITVVFDNNQKYIKNYQKISNSDKYTFSKSWSNGTLQMTISIDGYCNNYIIANKKLTAENQTVNINIESLRNTRCELTRSSVRIKNQMTNMTLFTESVEIPPNTLVTVSTYALSITILGSNQFCSLSYINTVLALGIHVYTYTDEHIPKMCIPNTVLIKNNMTSTTLLIEKTEIPPGIEQEISFGYFSTDVFIKNEKCQKREIFHLTNENQIKIYNDEDIPNICRNLTEDENMTVLPEQTEETQKFLNELEKLQELPREDLKLDQASSNMVRLCGGNYIGSTSFNTITFSATSFSILTLSTTSALTLILRGPIFAKVYSPSSLIVIVECDIDNNIMPAVAVNGNNAQVNVYTIGNMNSTEKYINALGVMNSCNITLISTFQYSLNEIDSVASIAGFQDVQVIHAFDIESCYLLEVDGNISFDFTPDPNTNTHKHTSSNEAITEGTQKLKDKIQEIQRKSIEDIKLTNQGSSVLDISGRHISGTSDKISLTLKASELAIINLSLKQGKITLEGPIIAYITHNNSTIELVCDASEKIMPIAFVSGKETTLKVTIKGKAQEPFLAAIGFINGSASVVDSDSLKNRAFKPNEIGIYAGFSEVVFSEIGEQFFIVEIQTKNNNLVMIIGIVAAVIVVIIIIIAVLIYMKKRKKDNSSDE</sequence>
<keyword evidence="2" id="KW-0732">Signal</keyword>
<evidence type="ECO:0000313" key="3">
    <source>
        <dbReference type="EMBL" id="OHS99165.1"/>
    </source>
</evidence>
<gene>
    <name evidence="3" type="ORF">TRFO_34442</name>
</gene>
<accession>A0A1J4JNR7</accession>
<feature type="transmembrane region" description="Helical" evidence="1">
    <location>
        <begin position="644"/>
        <end position="667"/>
    </location>
</feature>
<evidence type="ECO:0000256" key="1">
    <source>
        <dbReference type="SAM" id="Phobius"/>
    </source>
</evidence>
<dbReference type="RefSeq" id="XP_068352302.1">
    <property type="nucleotide sequence ID" value="XM_068509661.1"/>
</dbReference>
<organism evidence="3 4">
    <name type="scientific">Tritrichomonas foetus</name>
    <dbReference type="NCBI Taxonomy" id="1144522"/>
    <lineage>
        <taxon>Eukaryota</taxon>
        <taxon>Metamonada</taxon>
        <taxon>Parabasalia</taxon>
        <taxon>Tritrichomonadida</taxon>
        <taxon>Tritrichomonadidae</taxon>
        <taxon>Tritrichomonas</taxon>
    </lineage>
</organism>
<feature type="signal peptide" evidence="2">
    <location>
        <begin position="1"/>
        <end position="16"/>
    </location>
</feature>
<evidence type="ECO:0000256" key="2">
    <source>
        <dbReference type="SAM" id="SignalP"/>
    </source>
</evidence>
<name>A0A1J4JNR7_9EUKA</name>